<evidence type="ECO:0000256" key="11">
    <source>
        <dbReference type="ARBA" id="ARBA00048778"/>
    </source>
</evidence>
<protein>
    <recommendedName>
        <fullName evidence="17">AAA+ ATPase domain-containing protein</fullName>
    </recommendedName>
</protein>
<dbReference type="GO" id="GO:0005743">
    <property type="term" value="C:mitochondrial inner membrane"/>
    <property type="evidence" value="ECO:0007669"/>
    <property type="project" value="UniProtKB-SubCell"/>
</dbReference>
<evidence type="ECO:0000313" key="15">
    <source>
        <dbReference type="EMBL" id="KDQ11360.1"/>
    </source>
</evidence>
<keyword evidence="7 12" id="KW-0067">ATP-binding</keyword>
<evidence type="ECO:0000256" key="7">
    <source>
        <dbReference type="ARBA" id="ARBA00022840"/>
    </source>
</evidence>
<dbReference type="SMART" id="SM00382">
    <property type="entry name" value="AAA"/>
    <property type="match status" value="1"/>
</dbReference>
<comment type="catalytic activity">
    <reaction evidence="11">
        <text>ATP + H2O = ADP + phosphate + H(+)</text>
        <dbReference type="Rhea" id="RHEA:13065"/>
        <dbReference type="ChEBI" id="CHEBI:15377"/>
        <dbReference type="ChEBI" id="CHEBI:15378"/>
        <dbReference type="ChEBI" id="CHEBI:30616"/>
        <dbReference type="ChEBI" id="CHEBI:43474"/>
        <dbReference type="ChEBI" id="CHEBI:456216"/>
    </reaction>
    <physiologicalReaction direction="left-to-right" evidence="11">
        <dbReference type="Rhea" id="RHEA:13066"/>
    </physiologicalReaction>
</comment>
<organism evidence="15 16">
    <name type="scientific">Botryobasidium botryosum (strain FD-172 SS1)</name>
    <dbReference type="NCBI Taxonomy" id="930990"/>
    <lineage>
        <taxon>Eukaryota</taxon>
        <taxon>Fungi</taxon>
        <taxon>Dikarya</taxon>
        <taxon>Basidiomycota</taxon>
        <taxon>Agaricomycotina</taxon>
        <taxon>Agaricomycetes</taxon>
        <taxon>Cantharellales</taxon>
        <taxon>Botryobasidiaceae</taxon>
        <taxon>Botryobasidium</taxon>
    </lineage>
</organism>
<dbReference type="AlphaFoldDB" id="A0A067M9K9"/>
<dbReference type="SMART" id="SM01024">
    <property type="entry name" value="BCS1_N"/>
    <property type="match status" value="1"/>
</dbReference>
<evidence type="ECO:0000256" key="9">
    <source>
        <dbReference type="ARBA" id="ARBA00023128"/>
    </source>
</evidence>
<dbReference type="InterPro" id="IPR050747">
    <property type="entry name" value="Mitochondrial_chaperone_BCS1"/>
</dbReference>
<dbReference type="InterPro" id="IPR057495">
    <property type="entry name" value="AAA_lid_BCS1"/>
</dbReference>
<dbReference type="Proteomes" id="UP000027195">
    <property type="component" value="Unassembled WGS sequence"/>
</dbReference>
<dbReference type="GO" id="GO:0005524">
    <property type="term" value="F:ATP binding"/>
    <property type="evidence" value="ECO:0007669"/>
    <property type="project" value="UniProtKB-KW"/>
</dbReference>
<evidence type="ECO:0000256" key="8">
    <source>
        <dbReference type="ARBA" id="ARBA00022989"/>
    </source>
</evidence>
<keyword evidence="4 12" id="KW-0547">Nucleotide-binding</keyword>
<dbReference type="EMBL" id="KL198059">
    <property type="protein sequence ID" value="KDQ11360.1"/>
    <property type="molecule type" value="Genomic_DNA"/>
</dbReference>
<reference evidence="16" key="1">
    <citation type="journal article" date="2014" name="Proc. Natl. Acad. Sci. U.S.A.">
        <title>Extensive sampling of basidiomycete genomes demonstrates inadequacy of the white-rot/brown-rot paradigm for wood decay fungi.</title>
        <authorList>
            <person name="Riley R."/>
            <person name="Salamov A.A."/>
            <person name="Brown D.W."/>
            <person name="Nagy L.G."/>
            <person name="Floudas D."/>
            <person name="Held B.W."/>
            <person name="Levasseur A."/>
            <person name="Lombard V."/>
            <person name="Morin E."/>
            <person name="Otillar R."/>
            <person name="Lindquist E.A."/>
            <person name="Sun H."/>
            <person name="LaButti K.M."/>
            <person name="Schmutz J."/>
            <person name="Jabbour D."/>
            <person name="Luo H."/>
            <person name="Baker S.E."/>
            <person name="Pisabarro A.G."/>
            <person name="Walton J.D."/>
            <person name="Blanchette R.A."/>
            <person name="Henrissat B."/>
            <person name="Martin F."/>
            <person name="Cullen D."/>
            <person name="Hibbett D.S."/>
            <person name="Grigoriev I.V."/>
        </authorList>
    </citation>
    <scope>NUCLEOTIDE SEQUENCE [LARGE SCALE GENOMIC DNA]</scope>
    <source>
        <strain evidence="16">FD-172 SS1</strain>
    </source>
</reference>
<feature type="domain" description="BCS1 N-terminal" evidence="14">
    <location>
        <begin position="52"/>
        <end position="213"/>
    </location>
</feature>
<name>A0A067M9K9_BOTB1</name>
<dbReference type="HOGENOM" id="CLU_010189_3_2_1"/>
<evidence type="ECO:0000313" key="16">
    <source>
        <dbReference type="Proteomes" id="UP000027195"/>
    </source>
</evidence>
<dbReference type="PROSITE" id="PS00674">
    <property type="entry name" value="AAA"/>
    <property type="match status" value="1"/>
</dbReference>
<evidence type="ECO:0000256" key="1">
    <source>
        <dbReference type="ARBA" id="ARBA00004434"/>
    </source>
</evidence>
<evidence type="ECO:0000259" key="13">
    <source>
        <dbReference type="SMART" id="SM00382"/>
    </source>
</evidence>
<gene>
    <name evidence="15" type="ORF">BOTBODRAFT_35444</name>
</gene>
<dbReference type="Pfam" id="PF08740">
    <property type="entry name" value="BCS1_N"/>
    <property type="match status" value="1"/>
</dbReference>
<dbReference type="Gene3D" id="3.40.50.300">
    <property type="entry name" value="P-loop containing nucleotide triphosphate hydrolases"/>
    <property type="match status" value="1"/>
</dbReference>
<keyword evidence="5" id="KW-0999">Mitochondrion inner membrane</keyword>
<dbReference type="InterPro" id="IPR003960">
    <property type="entry name" value="ATPase_AAA_CS"/>
</dbReference>
<comment type="similarity">
    <text evidence="2">Belongs to the AAA ATPase family. BCS1 subfamily.</text>
</comment>
<dbReference type="InParanoid" id="A0A067M9K9"/>
<evidence type="ECO:0000256" key="5">
    <source>
        <dbReference type="ARBA" id="ARBA00022792"/>
    </source>
</evidence>
<sequence>MAGSKHVLLRIFGILRLIKLLKTLRGGAAAFVNQVISPLLSQPYVQDAVRLTIVGSAIGLVHSLIVKAYMRLSDACHITVTFGATELPYWWLDHYLHLENMADYSRIVSVYAFPYFERGDFNPATAKPWYRPTSSIPFTMWWKGRRLRVIRFHGDSIKIRLLAWDRKPIDELIAVAQRKYYEKDALNTIVYIHDSNGNWSRTTPRTSRPLSSIILEPDLLDMLVKDAKRYLSGQQWYIERGIPWRRGWLLHGLPGSGKTSTVYALAGELGLPIYCLNLANKGISDSNILDVIAWTASRCIILFEDIDAMQSSRKGGGALEGSINKSAVNTPAIAQTPATEDEPSATAAAATKKTEVTLSGLLNAIDGISAPEGRLVICTTNHKEKLDPALTRAGRLDVWVEFTHATKWQAAELFKVFYPSAKWEKLSPSIAELSKEFSDAVPENSLSVADIQGYLMVNHLDPIMAARSVGVWAQKYVETRREPTPVPAFEFSKMPPVKGVKGLLGPLTPKLTNGI</sequence>
<evidence type="ECO:0000256" key="12">
    <source>
        <dbReference type="RuleBase" id="RU003651"/>
    </source>
</evidence>
<dbReference type="GO" id="GO:0016887">
    <property type="term" value="F:ATP hydrolysis activity"/>
    <property type="evidence" value="ECO:0007669"/>
    <property type="project" value="InterPro"/>
</dbReference>
<accession>A0A067M9K9</accession>
<keyword evidence="3" id="KW-0812">Transmembrane</keyword>
<evidence type="ECO:0000256" key="4">
    <source>
        <dbReference type="ARBA" id="ARBA00022741"/>
    </source>
</evidence>
<dbReference type="InterPro" id="IPR003593">
    <property type="entry name" value="AAA+_ATPase"/>
</dbReference>
<evidence type="ECO:0000256" key="6">
    <source>
        <dbReference type="ARBA" id="ARBA00022801"/>
    </source>
</evidence>
<dbReference type="Pfam" id="PF25426">
    <property type="entry name" value="AAA_lid_BCS1"/>
    <property type="match status" value="1"/>
</dbReference>
<dbReference type="PANTHER" id="PTHR23070">
    <property type="entry name" value="BCS1 AAA-TYPE ATPASE"/>
    <property type="match status" value="1"/>
</dbReference>
<dbReference type="STRING" id="930990.A0A067M9K9"/>
<dbReference type="Pfam" id="PF00004">
    <property type="entry name" value="AAA"/>
    <property type="match status" value="2"/>
</dbReference>
<comment type="subcellular location">
    <subcellularLocation>
        <location evidence="1">Mitochondrion inner membrane</location>
        <topology evidence="1">Single-pass membrane protein</topology>
    </subcellularLocation>
</comment>
<keyword evidence="9" id="KW-0496">Mitochondrion</keyword>
<evidence type="ECO:0000256" key="2">
    <source>
        <dbReference type="ARBA" id="ARBA00007448"/>
    </source>
</evidence>
<evidence type="ECO:0008006" key="17">
    <source>
        <dbReference type="Google" id="ProtNLM"/>
    </source>
</evidence>
<dbReference type="InterPro" id="IPR027417">
    <property type="entry name" value="P-loop_NTPase"/>
</dbReference>
<evidence type="ECO:0000256" key="10">
    <source>
        <dbReference type="ARBA" id="ARBA00023136"/>
    </source>
</evidence>
<dbReference type="InterPro" id="IPR003959">
    <property type="entry name" value="ATPase_AAA_core"/>
</dbReference>
<dbReference type="InterPro" id="IPR014851">
    <property type="entry name" value="BCS1_N"/>
</dbReference>
<proteinExistence type="inferred from homology"/>
<dbReference type="OrthoDB" id="10251412at2759"/>
<evidence type="ECO:0000256" key="3">
    <source>
        <dbReference type="ARBA" id="ARBA00022692"/>
    </source>
</evidence>
<keyword evidence="10" id="KW-0472">Membrane</keyword>
<evidence type="ECO:0000259" key="14">
    <source>
        <dbReference type="SMART" id="SM01024"/>
    </source>
</evidence>
<feature type="domain" description="AAA+ ATPase" evidence="13">
    <location>
        <begin position="244"/>
        <end position="406"/>
    </location>
</feature>
<keyword evidence="8" id="KW-1133">Transmembrane helix</keyword>
<keyword evidence="16" id="KW-1185">Reference proteome</keyword>
<keyword evidence="6" id="KW-0378">Hydrolase</keyword>
<dbReference type="SUPFAM" id="SSF52540">
    <property type="entry name" value="P-loop containing nucleoside triphosphate hydrolases"/>
    <property type="match status" value="1"/>
</dbReference>